<name>A0AAD8DM14_MYTSE</name>
<keyword evidence="3" id="KW-0862">Zinc</keyword>
<dbReference type="GO" id="GO:0008270">
    <property type="term" value="F:zinc ion binding"/>
    <property type="evidence" value="ECO:0007669"/>
    <property type="project" value="UniProtKB-KW"/>
</dbReference>
<feature type="domain" description="THAP-type" evidence="6">
    <location>
        <begin position="147"/>
        <end position="245"/>
    </location>
</feature>
<evidence type="ECO:0000256" key="1">
    <source>
        <dbReference type="ARBA" id="ARBA00022723"/>
    </source>
</evidence>
<organism evidence="7 8">
    <name type="scientific">Mythimna separata</name>
    <name type="common">Oriental armyworm</name>
    <name type="synonym">Pseudaletia separata</name>
    <dbReference type="NCBI Taxonomy" id="271217"/>
    <lineage>
        <taxon>Eukaryota</taxon>
        <taxon>Metazoa</taxon>
        <taxon>Ecdysozoa</taxon>
        <taxon>Arthropoda</taxon>
        <taxon>Hexapoda</taxon>
        <taxon>Insecta</taxon>
        <taxon>Pterygota</taxon>
        <taxon>Neoptera</taxon>
        <taxon>Endopterygota</taxon>
        <taxon>Lepidoptera</taxon>
        <taxon>Glossata</taxon>
        <taxon>Ditrysia</taxon>
        <taxon>Noctuoidea</taxon>
        <taxon>Noctuidae</taxon>
        <taxon>Noctuinae</taxon>
        <taxon>Hadenini</taxon>
        <taxon>Mythimna</taxon>
    </lineage>
</organism>
<accession>A0AAD8DM14</accession>
<keyword evidence="4 5" id="KW-0238">DNA-binding</keyword>
<dbReference type="EMBL" id="JARGEI010000027">
    <property type="protein sequence ID" value="KAJ8707744.1"/>
    <property type="molecule type" value="Genomic_DNA"/>
</dbReference>
<gene>
    <name evidence="7" type="ORF">PYW07_011421</name>
</gene>
<evidence type="ECO:0000256" key="3">
    <source>
        <dbReference type="ARBA" id="ARBA00022833"/>
    </source>
</evidence>
<evidence type="ECO:0000313" key="8">
    <source>
        <dbReference type="Proteomes" id="UP001231518"/>
    </source>
</evidence>
<keyword evidence="8" id="KW-1185">Reference proteome</keyword>
<proteinExistence type="predicted"/>
<evidence type="ECO:0000256" key="4">
    <source>
        <dbReference type="ARBA" id="ARBA00023125"/>
    </source>
</evidence>
<dbReference type="GO" id="GO:0003677">
    <property type="term" value="F:DNA binding"/>
    <property type="evidence" value="ECO:0007669"/>
    <property type="project" value="UniProtKB-UniRule"/>
</dbReference>
<dbReference type="PROSITE" id="PS50950">
    <property type="entry name" value="ZF_THAP"/>
    <property type="match status" value="1"/>
</dbReference>
<protein>
    <recommendedName>
        <fullName evidence="6">THAP-type domain-containing protein</fullName>
    </recommendedName>
</protein>
<sequence>MLVNNMVVPAVREDQTDVDFTAEYHYVDGDIVNVACVNLLNEDKASLTMEYEMAGKTSDNFTVRADISSSKMIGFVTKLHSGHHNNYMICTNTGSTDYIKVMIRFVMLTKPNIVSISINGMILRPRLVHAANRHYEIKYLLVSHQPMNVTCEVERTDVKLLVLDDDFGMTKRTKTGSDDVTLHMFPDPDNDADRFRTWLYTIGGDILNMDNQKIKNYRKVCDRHFEEKYHVRSKRLSANAVPTLFIPGFRFAGQSRDSTEVPVTSTVTSGIEDSIFLPTQEVQIQQPTICTESRKRKLLGDITNTQFTNPEPSTSAGIKDVGNIKAVTQQTETSTELIPMKKTELSFYLNPGDNKYLACSADYVTGALAEFVFIEFTTAYLPIAN</sequence>
<dbReference type="Pfam" id="PF05485">
    <property type="entry name" value="THAP"/>
    <property type="match status" value="1"/>
</dbReference>
<dbReference type="Proteomes" id="UP001231518">
    <property type="component" value="Chromosome 28"/>
</dbReference>
<dbReference type="InterPro" id="IPR006612">
    <property type="entry name" value="THAP_Znf"/>
</dbReference>
<dbReference type="SUPFAM" id="SSF57716">
    <property type="entry name" value="Glucocorticoid receptor-like (DNA-binding domain)"/>
    <property type="match status" value="1"/>
</dbReference>
<keyword evidence="1" id="KW-0479">Metal-binding</keyword>
<evidence type="ECO:0000259" key="6">
    <source>
        <dbReference type="PROSITE" id="PS50950"/>
    </source>
</evidence>
<dbReference type="SMART" id="SM00980">
    <property type="entry name" value="THAP"/>
    <property type="match status" value="1"/>
</dbReference>
<comment type="caution">
    <text evidence="7">The sequence shown here is derived from an EMBL/GenBank/DDBJ whole genome shotgun (WGS) entry which is preliminary data.</text>
</comment>
<reference evidence="7" key="1">
    <citation type="submission" date="2023-03" db="EMBL/GenBank/DDBJ databases">
        <title>Chromosome-level genomes of two armyworms, Mythimna separata and Mythimna loreyi, provide insights into the biosynthesis and reception of sex pheromones.</title>
        <authorList>
            <person name="Zhao H."/>
        </authorList>
    </citation>
    <scope>NUCLEOTIDE SEQUENCE</scope>
    <source>
        <strain evidence="7">BeijingLab</strain>
        <tissue evidence="7">Pupa</tissue>
    </source>
</reference>
<evidence type="ECO:0000313" key="7">
    <source>
        <dbReference type="EMBL" id="KAJ8707744.1"/>
    </source>
</evidence>
<evidence type="ECO:0000256" key="2">
    <source>
        <dbReference type="ARBA" id="ARBA00022771"/>
    </source>
</evidence>
<dbReference type="AlphaFoldDB" id="A0AAD8DM14"/>
<keyword evidence="2 5" id="KW-0863">Zinc-finger</keyword>
<evidence type="ECO:0000256" key="5">
    <source>
        <dbReference type="PROSITE-ProRule" id="PRU00309"/>
    </source>
</evidence>